<reference evidence="5 6" key="2">
    <citation type="submission" date="2019-01" db="EMBL/GenBank/DDBJ databases">
        <title>The decoding of complex shrimp genome reveals the adaptation for benthos swimmer, frequently molting mechanism and breeding impact on genome.</title>
        <authorList>
            <person name="Sun Y."/>
            <person name="Gao Y."/>
            <person name="Yu Y."/>
        </authorList>
    </citation>
    <scope>NUCLEOTIDE SEQUENCE [LARGE SCALE GENOMIC DNA]</scope>
    <source>
        <tissue evidence="5">Muscle</tissue>
    </source>
</reference>
<dbReference type="Pfam" id="PF00011">
    <property type="entry name" value="HSP20"/>
    <property type="match status" value="2"/>
</dbReference>
<feature type="compositionally biased region" description="Low complexity" evidence="3">
    <location>
        <begin position="1359"/>
        <end position="1379"/>
    </location>
</feature>
<dbReference type="SUPFAM" id="SSF49764">
    <property type="entry name" value="HSP20-like chaperones"/>
    <property type="match status" value="2"/>
</dbReference>
<feature type="compositionally biased region" description="Polar residues" evidence="3">
    <location>
        <begin position="342"/>
        <end position="352"/>
    </location>
</feature>
<feature type="compositionally biased region" description="Basic and acidic residues" evidence="3">
    <location>
        <begin position="209"/>
        <end position="228"/>
    </location>
</feature>
<feature type="domain" description="SHSP" evidence="4">
    <location>
        <begin position="1459"/>
        <end position="1562"/>
    </location>
</feature>
<feature type="compositionally biased region" description="Low complexity" evidence="3">
    <location>
        <begin position="519"/>
        <end position="529"/>
    </location>
</feature>
<accession>A0A423T4R1</accession>
<feature type="compositionally biased region" description="Low complexity" evidence="3">
    <location>
        <begin position="1334"/>
        <end position="1344"/>
    </location>
</feature>
<dbReference type="PANTHER" id="PTHR45640:SF26">
    <property type="entry name" value="RE23625P"/>
    <property type="match status" value="1"/>
</dbReference>
<dbReference type="PROSITE" id="PS01031">
    <property type="entry name" value="SHSP"/>
    <property type="match status" value="1"/>
</dbReference>
<feature type="compositionally biased region" description="Low complexity" evidence="3">
    <location>
        <begin position="160"/>
        <end position="170"/>
    </location>
</feature>
<feature type="compositionally biased region" description="Basic and acidic residues" evidence="3">
    <location>
        <begin position="248"/>
        <end position="269"/>
    </location>
</feature>
<name>A0A423T4R1_PENVA</name>
<feature type="compositionally biased region" description="Basic and acidic residues" evidence="3">
    <location>
        <begin position="998"/>
        <end position="1013"/>
    </location>
</feature>
<feature type="compositionally biased region" description="Basic and acidic residues" evidence="3">
    <location>
        <begin position="533"/>
        <end position="543"/>
    </location>
</feature>
<feature type="compositionally biased region" description="Basic and acidic residues" evidence="3">
    <location>
        <begin position="452"/>
        <end position="485"/>
    </location>
</feature>
<feature type="compositionally biased region" description="Polar residues" evidence="3">
    <location>
        <begin position="1150"/>
        <end position="1161"/>
    </location>
</feature>
<evidence type="ECO:0000256" key="2">
    <source>
        <dbReference type="RuleBase" id="RU003616"/>
    </source>
</evidence>
<feature type="compositionally biased region" description="Basic and acidic residues" evidence="3">
    <location>
        <begin position="595"/>
        <end position="610"/>
    </location>
</feature>
<feature type="region of interest" description="Disordered" evidence="3">
    <location>
        <begin position="578"/>
        <end position="679"/>
    </location>
</feature>
<feature type="region of interest" description="Disordered" evidence="3">
    <location>
        <begin position="770"/>
        <end position="795"/>
    </location>
</feature>
<feature type="compositionally biased region" description="Pro residues" evidence="3">
    <location>
        <begin position="1432"/>
        <end position="1446"/>
    </location>
</feature>
<dbReference type="CDD" id="cd06464">
    <property type="entry name" value="ACD_sHsps-like"/>
    <property type="match status" value="1"/>
</dbReference>
<gene>
    <name evidence="5" type="ORF">C7M84_010327</name>
</gene>
<feature type="region of interest" description="Disordered" evidence="3">
    <location>
        <begin position="97"/>
        <end position="135"/>
    </location>
</feature>
<feature type="compositionally biased region" description="Basic and acidic residues" evidence="3">
    <location>
        <begin position="368"/>
        <end position="405"/>
    </location>
</feature>
<comment type="similarity">
    <text evidence="1 2">Belongs to the small heat shock protein (HSP20) family.</text>
</comment>
<dbReference type="EMBL" id="QCYY01002305">
    <property type="protein sequence ID" value="ROT71355.1"/>
    <property type="molecule type" value="Genomic_DNA"/>
</dbReference>
<dbReference type="InterPro" id="IPR001436">
    <property type="entry name" value="Alpha-crystallin/sHSP_animal"/>
</dbReference>
<feature type="compositionally biased region" description="Low complexity" evidence="3">
    <location>
        <begin position="853"/>
        <end position="864"/>
    </location>
</feature>
<feature type="compositionally biased region" description="Basic and acidic residues" evidence="3">
    <location>
        <begin position="873"/>
        <end position="889"/>
    </location>
</feature>
<dbReference type="Proteomes" id="UP000283509">
    <property type="component" value="Unassembled WGS sequence"/>
</dbReference>
<dbReference type="PANTHER" id="PTHR45640">
    <property type="entry name" value="HEAT SHOCK PROTEIN HSP-12.2-RELATED"/>
    <property type="match status" value="1"/>
</dbReference>
<dbReference type="InterPro" id="IPR008978">
    <property type="entry name" value="HSP20-like_chaperone"/>
</dbReference>
<evidence type="ECO:0000313" key="6">
    <source>
        <dbReference type="Proteomes" id="UP000283509"/>
    </source>
</evidence>
<organism evidence="5 6">
    <name type="scientific">Penaeus vannamei</name>
    <name type="common">Whiteleg shrimp</name>
    <name type="synonym">Litopenaeus vannamei</name>
    <dbReference type="NCBI Taxonomy" id="6689"/>
    <lineage>
        <taxon>Eukaryota</taxon>
        <taxon>Metazoa</taxon>
        <taxon>Ecdysozoa</taxon>
        <taxon>Arthropoda</taxon>
        <taxon>Crustacea</taxon>
        <taxon>Multicrustacea</taxon>
        <taxon>Malacostraca</taxon>
        <taxon>Eumalacostraca</taxon>
        <taxon>Eucarida</taxon>
        <taxon>Decapoda</taxon>
        <taxon>Dendrobranchiata</taxon>
        <taxon>Penaeoidea</taxon>
        <taxon>Penaeidae</taxon>
        <taxon>Penaeus</taxon>
    </lineage>
</organism>
<evidence type="ECO:0000259" key="4">
    <source>
        <dbReference type="PROSITE" id="PS01031"/>
    </source>
</evidence>
<feature type="region of interest" description="Disordered" evidence="3">
    <location>
        <begin position="155"/>
        <end position="543"/>
    </location>
</feature>
<dbReference type="OrthoDB" id="1431247at2759"/>
<feature type="compositionally biased region" description="Low complexity" evidence="3">
    <location>
        <begin position="891"/>
        <end position="914"/>
    </location>
</feature>
<feature type="compositionally biased region" description="Polar residues" evidence="3">
    <location>
        <begin position="411"/>
        <end position="433"/>
    </location>
</feature>
<feature type="region of interest" description="Disordered" evidence="3">
    <location>
        <begin position="850"/>
        <end position="1128"/>
    </location>
</feature>
<reference evidence="5 6" key="1">
    <citation type="submission" date="2018-04" db="EMBL/GenBank/DDBJ databases">
        <authorList>
            <person name="Zhang X."/>
            <person name="Yuan J."/>
            <person name="Li F."/>
            <person name="Xiang J."/>
        </authorList>
    </citation>
    <scope>NUCLEOTIDE SEQUENCE [LARGE SCALE GENOMIC DNA]</scope>
    <source>
        <tissue evidence="5">Muscle</tissue>
    </source>
</reference>
<feature type="compositionally biased region" description="Basic and acidic residues" evidence="3">
    <location>
        <begin position="298"/>
        <end position="314"/>
    </location>
</feature>
<feature type="region of interest" description="Disordered" evidence="3">
    <location>
        <begin position="1146"/>
        <end position="1448"/>
    </location>
</feature>
<protein>
    <recommendedName>
        <fullName evidence="4">SHSP domain-containing protein</fullName>
    </recommendedName>
</protein>
<feature type="compositionally biased region" description="Basic and acidic residues" evidence="3">
    <location>
        <begin position="1022"/>
        <end position="1039"/>
    </location>
</feature>
<keyword evidence="6" id="KW-1185">Reference proteome</keyword>
<dbReference type="InterPro" id="IPR002068">
    <property type="entry name" value="A-crystallin/Hsp20_dom"/>
</dbReference>
<feature type="compositionally biased region" description="Low complexity" evidence="3">
    <location>
        <begin position="1392"/>
        <end position="1403"/>
    </location>
</feature>
<dbReference type="CDD" id="cd06526">
    <property type="entry name" value="metazoan_ACD"/>
    <property type="match status" value="1"/>
</dbReference>
<feature type="compositionally biased region" description="Polar residues" evidence="3">
    <location>
        <begin position="934"/>
        <end position="943"/>
    </location>
</feature>
<evidence type="ECO:0000313" key="5">
    <source>
        <dbReference type="EMBL" id="ROT71355.1"/>
    </source>
</evidence>
<feature type="compositionally biased region" description="Basic and acidic residues" evidence="3">
    <location>
        <begin position="497"/>
        <end position="518"/>
    </location>
</feature>
<feature type="compositionally biased region" description="Polar residues" evidence="3">
    <location>
        <begin position="104"/>
        <end position="114"/>
    </location>
</feature>
<proteinExistence type="inferred from homology"/>
<evidence type="ECO:0000256" key="1">
    <source>
        <dbReference type="PROSITE-ProRule" id="PRU00285"/>
    </source>
</evidence>
<comment type="caution">
    <text evidence="5">The sequence shown here is derived from an EMBL/GenBank/DDBJ whole genome shotgun (WGS) entry which is preliminary data.</text>
</comment>
<dbReference type="Gene3D" id="2.60.40.790">
    <property type="match status" value="2"/>
</dbReference>
<feature type="compositionally biased region" description="Basic and acidic residues" evidence="3">
    <location>
        <begin position="1289"/>
        <end position="1306"/>
    </location>
</feature>
<sequence>MVCETPRLRSLLVSRRGGFLEDPFFRDAWGDYNNAVRRIVDRFNHGMFAPRDRLRDSHYHSMYRTLRSARINYAAQSARFKDEGDLYKYRAGACGRRGRRAHNESTLSGSSRASRTLHRRFNLPPDADGERVESALSRDAVLTVTIPKRTDVRVIPVTMEGDSGSESGRSGTKRHSASHPDPGPTPRKRTQEDSGAGRERSSSRGRGAFGEDRRTEGRRDQEDQDARRSRERSRRRGSEMYPETSSSRAEKELRRKSYPDSSKKEKREYTVNIQRSGKDESNGNKRRNRDIPEEDEKPEARSRQRSSKYEEAREINIPIRVESSGDSESVFPYPASRGEKVAQNNEDTSQESSPKHEPSKLFAASKKPQSERKSFLSNDRIRVPEPSRVNGDEKENIKPSTDDLLWKYSNAYESKSQPEESQADQSPTRTTKTPKIPDSEPKKYYFGAKPMNETHEVRVVPPDEPRTSQVEGKSDAKKNEEDVKTKERKRVQDDEDTKVINRENTDDYKSFLKTKSQDGDSPSSGSKSPLIGREVKVEKKQSDMEKDMFNDCWQNFSSTLQDVLSRLQELSAELGHARALVTPSSPPTSAEVADEGSKSEEEKSTGDRSPDATSIKVPSKDSSPGESEPRTPLSVDGRRRVAGEAAAAAGVGVGSATTPPTVYASEGSPPRAGFGGAGAKCHRDYQTAVSQADKRANHAYERGREDALQMQQVSSSRAAENVAAVPCPSGGDGVCGVGGARARDNIRPASFVLGDSAQNDAVHVPMNFVQDGYSDDRRTQRNGTAAGSRPRPTSLDINHESALLRDLRKVSPVDALKDHFLKRMTPTSEFSAVDTDVHYIPVELEASKTVETSGSARGAAASQGTPAPGIPLCERRGKGIENLVIRDDTSSSEGSSRVSSEISDKSSSVSAGSSQDRDEQAGSWAAPGHAATHKTATGNSSVLNIGPDPFQQHSSSVCGGADSRAQPDGIGSGSATGGSRTKPCPRLPSESDPDVDEIISKAERVIEETRRLSADIANSHPPENDLGREENSRFKREAAKGTSKPRGFNLAPNIDTRCSPDSNFIEVDEENEDSKSKSEESEAIVEGCLSIPLPRATARPRQPRITPPPEDNVTLPDLNAAPKPARRDSLVIEAVDDVDDVTACEEVQPTIVTSPEIQSSDVMVCARESGRGGRTEAPPSPREARPRTLAHETQPTRAPRRPSSRERMGGVFSRGRTDDATRQHPPPAASGAARSKTVSPPPQTPPTPTRRTRERSFTPQEEQPPPPYVRQKAEPSRRYSGFGHVQSDNVRKMRDIWGSKQERREPSPQPPQRGIRVPASPPPSGRRAPDSPRRSSCSRSTPVRDAPLKSPTRTNNFYSSTISSRNRSSSSPRRGSASSTDGGAPLTRDASRNTSAAANSSRAPQDKYNLGGTPGGRASPVRTPRTPRRTATPPPPPPPSEPPPASPFHHKVFRRLRDASLQPDSETICFAEEEDRYKLVMDVEEYVPGEIEVLQDDKALTVKGRVETRQGSSTSTRTFCRNFHIPRNTREEDIDSALSKDGILTVYVPKKKERVIKIELTD</sequence>
<dbReference type="GO" id="GO:0009408">
    <property type="term" value="P:response to heat"/>
    <property type="evidence" value="ECO:0007669"/>
    <property type="project" value="UniProtKB-ARBA"/>
</dbReference>
<feature type="compositionally biased region" description="Basic and acidic residues" evidence="3">
    <location>
        <begin position="189"/>
        <end position="202"/>
    </location>
</feature>
<feature type="compositionally biased region" description="Pro residues" evidence="3">
    <location>
        <begin position="1239"/>
        <end position="1248"/>
    </location>
</feature>
<evidence type="ECO:0000256" key="3">
    <source>
        <dbReference type="SAM" id="MobiDB-lite"/>
    </source>
</evidence>